<evidence type="ECO:0000256" key="4">
    <source>
        <dbReference type="HAMAP-Rule" id="MF_00724"/>
    </source>
</evidence>
<evidence type="ECO:0000256" key="5">
    <source>
        <dbReference type="NCBIfam" id="TIGR00205"/>
    </source>
</evidence>
<evidence type="ECO:0000256" key="3">
    <source>
        <dbReference type="ARBA" id="ARBA00023143"/>
    </source>
</evidence>
<dbReference type="GO" id="GO:0009425">
    <property type="term" value="C:bacterial-type flagellum basal body"/>
    <property type="evidence" value="ECO:0007669"/>
    <property type="project" value="UniProtKB-SubCell"/>
</dbReference>
<gene>
    <name evidence="4" type="primary">fliE</name>
    <name evidence="6" type="ORF">BN1012_Phect285</name>
</gene>
<dbReference type="NCBIfam" id="TIGR00205">
    <property type="entry name" value="fliE"/>
    <property type="match status" value="1"/>
</dbReference>
<comment type="subcellular location">
    <subcellularLocation>
        <location evidence="1 4">Bacterial flagellum basal body</location>
    </subcellularLocation>
</comment>
<organism evidence="6 7">
    <name type="scientific">Candidatus Phaeomarinibacter ectocarpi</name>
    <dbReference type="NCBI Taxonomy" id="1458461"/>
    <lineage>
        <taxon>Bacteria</taxon>
        <taxon>Pseudomonadati</taxon>
        <taxon>Pseudomonadota</taxon>
        <taxon>Alphaproteobacteria</taxon>
        <taxon>Hyphomicrobiales</taxon>
        <taxon>Parvibaculaceae</taxon>
        <taxon>Candidatus Phaeomarinibacter</taxon>
    </lineage>
</organism>
<evidence type="ECO:0000313" key="7">
    <source>
        <dbReference type="Proteomes" id="UP000032160"/>
    </source>
</evidence>
<keyword evidence="6" id="KW-0969">Cilium</keyword>
<comment type="similarity">
    <text evidence="2 4">Belongs to the FliE family.</text>
</comment>
<reference evidence="6 7" key="1">
    <citation type="journal article" date="2014" name="Front. Genet.">
        <title>Genome and metabolic network of "Candidatus Phaeomarinobacter ectocarpi" Ec32, a new candidate genus of Alphaproteobacteria frequently associated with brown algae.</title>
        <authorList>
            <person name="Dittami S.M."/>
            <person name="Barbeyron T."/>
            <person name="Boyen C."/>
            <person name="Cambefort J."/>
            <person name="Collet G."/>
            <person name="Delage L."/>
            <person name="Gobet A."/>
            <person name="Groisillier A."/>
            <person name="Leblanc C."/>
            <person name="Michel G."/>
            <person name="Scornet D."/>
            <person name="Siegel A."/>
            <person name="Tapia J.E."/>
            <person name="Tonon T."/>
        </authorList>
    </citation>
    <scope>NUCLEOTIDE SEQUENCE [LARGE SCALE GENOMIC DNA]</scope>
    <source>
        <strain evidence="6 7">Ec32</strain>
    </source>
</reference>
<dbReference type="AlphaFoldDB" id="X5MDI0"/>
<dbReference type="KEGG" id="pect:BN1012_Phect285"/>
<dbReference type="GO" id="GO:0071973">
    <property type="term" value="P:bacterial-type flagellum-dependent cell motility"/>
    <property type="evidence" value="ECO:0007669"/>
    <property type="project" value="InterPro"/>
</dbReference>
<dbReference type="PRINTS" id="PR01006">
    <property type="entry name" value="FLGHOOKFLIE"/>
</dbReference>
<proteinExistence type="inferred from homology"/>
<dbReference type="PANTHER" id="PTHR34653:SF1">
    <property type="entry name" value="FLAGELLAR HOOK-BASAL BODY COMPLEX PROTEIN FLIE"/>
    <property type="match status" value="1"/>
</dbReference>
<dbReference type="HAMAP" id="MF_00724">
    <property type="entry name" value="FliE"/>
    <property type="match status" value="1"/>
</dbReference>
<dbReference type="EMBL" id="HG966617">
    <property type="protein sequence ID" value="CDO58499.1"/>
    <property type="molecule type" value="Genomic_DNA"/>
</dbReference>
<protein>
    <recommendedName>
        <fullName evidence="4 5">Flagellar hook-basal body complex protein FliE</fullName>
    </recommendedName>
</protein>
<dbReference type="HOGENOM" id="CLU_147249_2_2_5"/>
<dbReference type="Pfam" id="PF02049">
    <property type="entry name" value="FliE"/>
    <property type="match status" value="1"/>
</dbReference>
<keyword evidence="6" id="KW-0966">Cell projection</keyword>
<dbReference type="GO" id="GO:0003774">
    <property type="term" value="F:cytoskeletal motor activity"/>
    <property type="evidence" value="ECO:0007669"/>
    <property type="project" value="InterPro"/>
</dbReference>
<keyword evidence="6" id="KW-0282">Flagellum</keyword>
<accession>X5MDI0</accession>
<sequence length="109" mass="11190">MSINVANAAGAYTDAIKRMAQSSTGEAGGLADGGKNPVASFGDVLSQQMKGIESTSRASEAAATQAAAGQGNLVDLVTQVAEAEVMLQTAVTVRDRVISAYQEIMRMPI</sequence>
<name>X5MDI0_9HYPH</name>
<dbReference type="PANTHER" id="PTHR34653">
    <property type="match status" value="1"/>
</dbReference>
<dbReference type="GO" id="GO:0005198">
    <property type="term" value="F:structural molecule activity"/>
    <property type="evidence" value="ECO:0007669"/>
    <property type="project" value="UniProtKB-UniRule"/>
</dbReference>
<dbReference type="STRING" id="1458461.BN1012_Phect285"/>
<evidence type="ECO:0000256" key="1">
    <source>
        <dbReference type="ARBA" id="ARBA00004117"/>
    </source>
</evidence>
<dbReference type="InterPro" id="IPR001624">
    <property type="entry name" value="FliE"/>
</dbReference>
<evidence type="ECO:0000313" key="6">
    <source>
        <dbReference type="EMBL" id="CDO58499.1"/>
    </source>
</evidence>
<dbReference type="RefSeq" id="WP_052535011.1">
    <property type="nucleotide sequence ID" value="NZ_HG966617.1"/>
</dbReference>
<dbReference type="Proteomes" id="UP000032160">
    <property type="component" value="Chromosome I"/>
</dbReference>
<dbReference type="PATRIC" id="fig|1458461.3.peg.284"/>
<keyword evidence="7" id="KW-1185">Reference proteome</keyword>
<keyword evidence="3 4" id="KW-0975">Bacterial flagellum</keyword>
<evidence type="ECO:0000256" key="2">
    <source>
        <dbReference type="ARBA" id="ARBA00009272"/>
    </source>
</evidence>